<reference evidence="1 2" key="1">
    <citation type="submission" date="2024-01" db="EMBL/GenBank/DDBJ databases">
        <title>The complete chloroplast genome sequence of Lithospermum erythrorhizon: insights into the phylogenetic relationship among Boraginaceae species and the maternal lineages of purple gromwells.</title>
        <authorList>
            <person name="Okada T."/>
            <person name="Watanabe K."/>
        </authorList>
    </citation>
    <scope>NUCLEOTIDE SEQUENCE [LARGE SCALE GENOMIC DNA]</scope>
</reference>
<dbReference type="Proteomes" id="UP001454036">
    <property type="component" value="Unassembled WGS sequence"/>
</dbReference>
<comment type="caution">
    <text evidence="1">The sequence shown here is derived from an EMBL/GenBank/DDBJ whole genome shotgun (WGS) entry which is preliminary data.</text>
</comment>
<dbReference type="AlphaFoldDB" id="A0AAV3NQC0"/>
<sequence>MVRYKNATVYYFRKIDATCELTASSSSSSSLGTSGGVKKLKKLSHSSVSVISLANLQVLVCGLLKEVKKGTYLLVFLVFN</sequence>
<name>A0AAV3NQC0_LITER</name>
<accession>A0AAV3NQC0</accession>
<keyword evidence="2" id="KW-1185">Reference proteome</keyword>
<organism evidence="1 2">
    <name type="scientific">Lithospermum erythrorhizon</name>
    <name type="common">Purple gromwell</name>
    <name type="synonym">Lithospermum officinale var. erythrorhizon</name>
    <dbReference type="NCBI Taxonomy" id="34254"/>
    <lineage>
        <taxon>Eukaryota</taxon>
        <taxon>Viridiplantae</taxon>
        <taxon>Streptophyta</taxon>
        <taxon>Embryophyta</taxon>
        <taxon>Tracheophyta</taxon>
        <taxon>Spermatophyta</taxon>
        <taxon>Magnoliopsida</taxon>
        <taxon>eudicotyledons</taxon>
        <taxon>Gunneridae</taxon>
        <taxon>Pentapetalae</taxon>
        <taxon>asterids</taxon>
        <taxon>lamiids</taxon>
        <taxon>Boraginales</taxon>
        <taxon>Boraginaceae</taxon>
        <taxon>Boraginoideae</taxon>
        <taxon>Lithospermeae</taxon>
        <taxon>Lithospermum</taxon>
    </lineage>
</organism>
<gene>
    <name evidence="1" type="ORF">LIER_02660</name>
</gene>
<proteinExistence type="predicted"/>
<dbReference type="EMBL" id="BAABME010000294">
    <property type="protein sequence ID" value="GAA0141535.1"/>
    <property type="molecule type" value="Genomic_DNA"/>
</dbReference>
<evidence type="ECO:0000313" key="1">
    <source>
        <dbReference type="EMBL" id="GAA0141535.1"/>
    </source>
</evidence>
<evidence type="ECO:0000313" key="2">
    <source>
        <dbReference type="Proteomes" id="UP001454036"/>
    </source>
</evidence>
<protein>
    <submittedName>
        <fullName evidence="1">Uncharacterized protein</fullName>
    </submittedName>
</protein>